<dbReference type="EC" id="7.-.-.-" evidence="6"/>
<keyword evidence="9" id="KW-1185">Reference proteome</keyword>
<dbReference type="InterPro" id="IPR010209">
    <property type="entry name" value="Ion_transpt_RnfG/RsxG"/>
</dbReference>
<comment type="subunit">
    <text evidence="6">The complex is composed of six subunits: RnfA, RnfB, RnfC, RnfD, RnfE and RnfG.</text>
</comment>
<protein>
    <recommendedName>
        <fullName evidence="6">Ion-translocating oxidoreductase complex subunit G</fullName>
        <ecNumber evidence="6">7.-.-.-</ecNumber>
    </recommendedName>
    <alternativeName>
        <fullName evidence="6">Rnf electron transport complex subunit G</fullName>
    </alternativeName>
</protein>
<dbReference type="GO" id="GO:0022900">
    <property type="term" value="P:electron transport chain"/>
    <property type="evidence" value="ECO:0007669"/>
    <property type="project" value="UniProtKB-UniRule"/>
</dbReference>
<dbReference type="GO" id="GO:0009055">
    <property type="term" value="F:electron transfer activity"/>
    <property type="evidence" value="ECO:0007669"/>
    <property type="project" value="InterPro"/>
</dbReference>
<dbReference type="Pfam" id="PF04205">
    <property type="entry name" value="FMN_bind"/>
    <property type="match status" value="1"/>
</dbReference>
<evidence type="ECO:0000256" key="5">
    <source>
        <dbReference type="ARBA" id="ARBA00022982"/>
    </source>
</evidence>
<keyword evidence="6" id="KW-0472">Membrane</keyword>
<dbReference type="SMART" id="SM00900">
    <property type="entry name" value="FMN_bind"/>
    <property type="match status" value="1"/>
</dbReference>
<dbReference type="HAMAP" id="MF_00479">
    <property type="entry name" value="RsxG_RnfG"/>
    <property type="match status" value="1"/>
</dbReference>
<dbReference type="STRING" id="36842.SAMN02194393_01926"/>
<keyword evidence="6" id="KW-1133">Transmembrane helix</keyword>
<proteinExistence type="inferred from homology"/>
<evidence type="ECO:0000256" key="3">
    <source>
        <dbReference type="ARBA" id="ARBA00022630"/>
    </source>
</evidence>
<evidence type="ECO:0000256" key="4">
    <source>
        <dbReference type="ARBA" id="ARBA00022643"/>
    </source>
</evidence>
<evidence type="ECO:0000313" key="9">
    <source>
        <dbReference type="Proteomes" id="UP000190285"/>
    </source>
</evidence>
<accession>A0A1T5KL68</accession>
<keyword evidence="6" id="KW-1278">Translocase</keyword>
<dbReference type="GO" id="GO:0010181">
    <property type="term" value="F:FMN binding"/>
    <property type="evidence" value="ECO:0007669"/>
    <property type="project" value="InterPro"/>
</dbReference>
<keyword evidence="3 6" id="KW-0285">Flavoprotein</keyword>
<organism evidence="8 9">
    <name type="scientific">Maledivibacter halophilus</name>
    <dbReference type="NCBI Taxonomy" id="36842"/>
    <lineage>
        <taxon>Bacteria</taxon>
        <taxon>Bacillati</taxon>
        <taxon>Bacillota</taxon>
        <taxon>Clostridia</taxon>
        <taxon>Peptostreptococcales</taxon>
        <taxon>Caminicellaceae</taxon>
        <taxon>Maledivibacter</taxon>
    </lineage>
</organism>
<dbReference type="Proteomes" id="UP000190285">
    <property type="component" value="Unassembled WGS sequence"/>
</dbReference>
<dbReference type="PIRSF" id="PIRSF006091">
    <property type="entry name" value="E_trnsport_RnfG"/>
    <property type="match status" value="1"/>
</dbReference>
<comment type="cofactor">
    <cofactor evidence="6">
        <name>FMN</name>
        <dbReference type="ChEBI" id="CHEBI:58210"/>
    </cofactor>
</comment>
<sequence>MKEIAKLGLILLLICVIAALALAFTNEFTKDQIDYQRNLASEKARIAILPSAESFKPLSEIDEDKFNELMKGNNGIAEIFAGLKGDSIIGYTFKTLPSGYGGTVEVMTGINLEGKITGVRIGNHHETPGLGANAQLPSFYEQYENKSINSEIKVIKTKPTVDNQIQAISGATITSSAVTSGVNTAIDTFKKITGK</sequence>
<feature type="domain" description="FMN-binding" evidence="7">
    <location>
        <begin position="99"/>
        <end position="189"/>
    </location>
</feature>
<name>A0A1T5KL68_9FIRM</name>
<dbReference type="PANTHER" id="PTHR36118:SF1">
    <property type="entry name" value="ION-TRANSLOCATING OXIDOREDUCTASE COMPLEX SUBUNIT G"/>
    <property type="match status" value="1"/>
</dbReference>
<evidence type="ECO:0000313" key="8">
    <source>
        <dbReference type="EMBL" id="SKC64410.1"/>
    </source>
</evidence>
<keyword evidence="5 6" id="KW-0249">Electron transport</keyword>
<evidence type="ECO:0000256" key="2">
    <source>
        <dbReference type="ARBA" id="ARBA00022553"/>
    </source>
</evidence>
<comment type="subcellular location">
    <subcellularLocation>
        <location evidence="6">Cell membrane</location>
        <topology evidence="6">Single-pass membrane protein</topology>
    </subcellularLocation>
</comment>
<dbReference type="AlphaFoldDB" id="A0A1T5KL68"/>
<keyword evidence="2 6" id="KW-0597">Phosphoprotein</keyword>
<comment type="similarity">
    <text evidence="6">Belongs to the RnfG family.</text>
</comment>
<dbReference type="RefSeq" id="WP_079491170.1">
    <property type="nucleotide sequence ID" value="NZ_FUZT01000004.1"/>
</dbReference>
<evidence type="ECO:0000256" key="1">
    <source>
        <dbReference type="ARBA" id="ARBA00022448"/>
    </source>
</evidence>
<keyword evidence="1 6" id="KW-0813">Transport</keyword>
<reference evidence="8 9" key="1">
    <citation type="submission" date="2017-02" db="EMBL/GenBank/DDBJ databases">
        <authorList>
            <person name="Peterson S.W."/>
        </authorList>
    </citation>
    <scope>NUCLEOTIDE SEQUENCE [LARGE SCALE GENOMIC DNA]</scope>
    <source>
        <strain evidence="8 9">M1</strain>
    </source>
</reference>
<dbReference type="GO" id="GO:0005886">
    <property type="term" value="C:plasma membrane"/>
    <property type="evidence" value="ECO:0007669"/>
    <property type="project" value="UniProtKB-SubCell"/>
</dbReference>
<dbReference type="EMBL" id="FUZT01000004">
    <property type="protein sequence ID" value="SKC64410.1"/>
    <property type="molecule type" value="Genomic_DNA"/>
</dbReference>
<evidence type="ECO:0000259" key="7">
    <source>
        <dbReference type="SMART" id="SM00900"/>
    </source>
</evidence>
<keyword evidence="6" id="KW-0812">Transmembrane</keyword>
<evidence type="ECO:0000256" key="6">
    <source>
        <dbReference type="HAMAP-Rule" id="MF_00479"/>
    </source>
</evidence>
<dbReference type="PANTHER" id="PTHR36118">
    <property type="entry name" value="ION-TRANSLOCATING OXIDOREDUCTASE COMPLEX SUBUNIT G"/>
    <property type="match status" value="1"/>
</dbReference>
<dbReference type="InterPro" id="IPR007329">
    <property type="entry name" value="FMN-bd"/>
</dbReference>
<comment type="function">
    <text evidence="6">Part of a membrane-bound complex that couples electron transfer with translocation of ions across the membrane.</text>
</comment>
<feature type="modified residue" description="FMN phosphoryl threonine" evidence="6">
    <location>
        <position position="172"/>
    </location>
</feature>
<keyword evidence="6" id="KW-1003">Cell membrane</keyword>
<dbReference type="NCBIfam" id="TIGR01947">
    <property type="entry name" value="rnfG"/>
    <property type="match status" value="1"/>
</dbReference>
<keyword evidence="4 6" id="KW-0288">FMN</keyword>
<dbReference type="OrthoDB" id="9794010at2"/>
<gene>
    <name evidence="6" type="primary">rnfG</name>
    <name evidence="8" type="ORF">SAMN02194393_01926</name>
</gene>